<reference evidence="1 2" key="1">
    <citation type="submission" date="2015-04" db="EMBL/GenBank/DDBJ databases">
        <title>Draft genome sequence of bacteremic isolate Catabacter hongkongensis type strain HKU16T.</title>
        <authorList>
            <person name="Lau S.K."/>
            <person name="Teng J.L."/>
            <person name="Huang Y."/>
            <person name="Curreem S.O."/>
            <person name="Tsui S.K."/>
            <person name="Woo P.C."/>
        </authorList>
    </citation>
    <scope>NUCLEOTIDE SEQUENCE [LARGE SCALE GENOMIC DNA]</scope>
    <source>
        <strain evidence="1 2">HKU16</strain>
    </source>
</reference>
<comment type="caution">
    <text evidence="1">The sequence shown here is derived from an EMBL/GenBank/DDBJ whole genome shotgun (WGS) entry which is preliminary data.</text>
</comment>
<accession>A0A0M2NA42</accession>
<dbReference type="STRING" id="270498.CHK_3216"/>
<dbReference type="Proteomes" id="UP000034076">
    <property type="component" value="Unassembled WGS sequence"/>
</dbReference>
<evidence type="ECO:0000313" key="1">
    <source>
        <dbReference type="EMBL" id="KKI49364.1"/>
    </source>
</evidence>
<keyword evidence="2" id="KW-1185">Reference proteome</keyword>
<proteinExistence type="predicted"/>
<protein>
    <submittedName>
        <fullName evidence="1">Uncharacterized protein</fullName>
    </submittedName>
</protein>
<organism evidence="1 2">
    <name type="scientific">Christensenella hongkongensis</name>
    <dbReference type="NCBI Taxonomy" id="270498"/>
    <lineage>
        <taxon>Bacteria</taxon>
        <taxon>Bacillati</taxon>
        <taxon>Bacillota</taxon>
        <taxon>Clostridia</taxon>
        <taxon>Christensenellales</taxon>
        <taxon>Christensenellaceae</taxon>
        <taxon>Christensenella</taxon>
    </lineage>
</organism>
<dbReference type="EMBL" id="LAYJ01000134">
    <property type="protein sequence ID" value="KKI49364.1"/>
    <property type="molecule type" value="Genomic_DNA"/>
</dbReference>
<sequence>MECKHCGSQMYERKSKQASNSTRVYICPKCNAVIYVWPDGDVKEEKKENKY</sequence>
<name>A0A0M2NA42_9FIRM</name>
<gene>
    <name evidence="1" type="ORF">CHK_3216</name>
</gene>
<evidence type="ECO:0000313" key="2">
    <source>
        <dbReference type="Proteomes" id="UP000034076"/>
    </source>
</evidence>
<dbReference type="AlphaFoldDB" id="A0A0M2NA42"/>